<accession>A0A4Y2SU32</accession>
<sequence length="115" mass="13076">MGRNLFVTCLSPPTKCPRDQIFTVKYEIQLLYRVSLNDSSGFKTLCMRGRRPIRTGIHDKMHTLPKFKSPPRGSLDGRTVAELYKMAAMQEKSVCVLEHAKCSSVTSVQRAFLRI</sequence>
<organism evidence="1 2">
    <name type="scientific">Araneus ventricosus</name>
    <name type="common">Orbweaver spider</name>
    <name type="synonym">Epeira ventricosa</name>
    <dbReference type="NCBI Taxonomy" id="182803"/>
    <lineage>
        <taxon>Eukaryota</taxon>
        <taxon>Metazoa</taxon>
        <taxon>Ecdysozoa</taxon>
        <taxon>Arthropoda</taxon>
        <taxon>Chelicerata</taxon>
        <taxon>Arachnida</taxon>
        <taxon>Araneae</taxon>
        <taxon>Araneomorphae</taxon>
        <taxon>Entelegynae</taxon>
        <taxon>Araneoidea</taxon>
        <taxon>Araneidae</taxon>
        <taxon>Araneus</taxon>
    </lineage>
</organism>
<keyword evidence="2" id="KW-1185">Reference proteome</keyword>
<evidence type="ECO:0000313" key="1">
    <source>
        <dbReference type="EMBL" id="GBN90699.1"/>
    </source>
</evidence>
<proteinExistence type="predicted"/>
<reference evidence="1 2" key="1">
    <citation type="journal article" date="2019" name="Sci. Rep.">
        <title>Orb-weaving spider Araneus ventricosus genome elucidates the spidroin gene catalogue.</title>
        <authorList>
            <person name="Kono N."/>
            <person name="Nakamura H."/>
            <person name="Ohtoshi R."/>
            <person name="Moran D.A.P."/>
            <person name="Shinohara A."/>
            <person name="Yoshida Y."/>
            <person name="Fujiwara M."/>
            <person name="Mori M."/>
            <person name="Tomita M."/>
            <person name="Arakawa K."/>
        </authorList>
    </citation>
    <scope>NUCLEOTIDE SEQUENCE [LARGE SCALE GENOMIC DNA]</scope>
</reference>
<name>A0A4Y2SU32_ARAVE</name>
<dbReference type="EMBL" id="BGPR01023487">
    <property type="protein sequence ID" value="GBN90699.1"/>
    <property type="molecule type" value="Genomic_DNA"/>
</dbReference>
<dbReference type="AlphaFoldDB" id="A0A4Y2SU32"/>
<dbReference type="Proteomes" id="UP000499080">
    <property type="component" value="Unassembled WGS sequence"/>
</dbReference>
<evidence type="ECO:0008006" key="3">
    <source>
        <dbReference type="Google" id="ProtNLM"/>
    </source>
</evidence>
<comment type="caution">
    <text evidence="1">The sequence shown here is derived from an EMBL/GenBank/DDBJ whole genome shotgun (WGS) entry which is preliminary data.</text>
</comment>
<evidence type="ECO:0000313" key="2">
    <source>
        <dbReference type="Proteomes" id="UP000499080"/>
    </source>
</evidence>
<protein>
    <recommendedName>
        <fullName evidence="3">DUF4817 domain-containing protein</fullName>
    </recommendedName>
</protein>
<gene>
    <name evidence="1" type="ORF">AVEN_204501_1</name>
</gene>